<evidence type="ECO:0000313" key="4">
    <source>
        <dbReference type="Proteomes" id="UP000053558"/>
    </source>
</evidence>
<dbReference type="AlphaFoldDB" id="R7SCZ3"/>
<feature type="compositionally biased region" description="Basic and acidic residues" evidence="1">
    <location>
        <begin position="8"/>
        <end position="17"/>
    </location>
</feature>
<dbReference type="Proteomes" id="UP000053558">
    <property type="component" value="Unassembled WGS sequence"/>
</dbReference>
<dbReference type="GeneID" id="19211066"/>
<organism evidence="3 4">
    <name type="scientific">Coniophora puteana (strain RWD-64-598)</name>
    <name type="common">Brown rot fungus</name>
    <dbReference type="NCBI Taxonomy" id="741705"/>
    <lineage>
        <taxon>Eukaryota</taxon>
        <taxon>Fungi</taxon>
        <taxon>Dikarya</taxon>
        <taxon>Basidiomycota</taxon>
        <taxon>Agaricomycotina</taxon>
        <taxon>Agaricomycetes</taxon>
        <taxon>Agaricomycetidae</taxon>
        <taxon>Boletales</taxon>
        <taxon>Coniophorineae</taxon>
        <taxon>Coniophoraceae</taxon>
        <taxon>Coniophora</taxon>
    </lineage>
</organism>
<name>R7SCZ3_CONPW</name>
<dbReference type="EMBL" id="JH711595">
    <property type="protein sequence ID" value="EIW74046.1"/>
    <property type="molecule type" value="Genomic_DNA"/>
</dbReference>
<dbReference type="InterPro" id="IPR037997">
    <property type="entry name" value="Dgk1-like"/>
</dbReference>
<dbReference type="PANTHER" id="PTHR31303">
    <property type="entry name" value="CTP-DEPENDENT DIACYLGLYCEROL KINASE 1"/>
    <property type="match status" value="1"/>
</dbReference>
<dbReference type="GO" id="GO:0005789">
    <property type="term" value="C:endoplasmic reticulum membrane"/>
    <property type="evidence" value="ECO:0007669"/>
    <property type="project" value="TreeGrafter"/>
</dbReference>
<dbReference type="PANTHER" id="PTHR31303:SF1">
    <property type="entry name" value="CTP-DEPENDENT DIACYLGLYCEROL KINASE 1"/>
    <property type="match status" value="1"/>
</dbReference>
<evidence type="ECO:0000256" key="2">
    <source>
        <dbReference type="SAM" id="Phobius"/>
    </source>
</evidence>
<dbReference type="OrthoDB" id="5673at2759"/>
<reference evidence="4" key="1">
    <citation type="journal article" date="2012" name="Science">
        <title>The Paleozoic origin of enzymatic lignin decomposition reconstructed from 31 fungal genomes.</title>
        <authorList>
            <person name="Floudas D."/>
            <person name="Binder M."/>
            <person name="Riley R."/>
            <person name="Barry K."/>
            <person name="Blanchette R.A."/>
            <person name="Henrissat B."/>
            <person name="Martinez A.T."/>
            <person name="Otillar R."/>
            <person name="Spatafora J.W."/>
            <person name="Yadav J.S."/>
            <person name="Aerts A."/>
            <person name="Benoit I."/>
            <person name="Boyd A."/>
            <person name="Carlson A."/>
            <person name="Copeland A."/>
            <person name="Coutinho P.M."/>
            <person name="de Vries R.P."/>
            <person name="Ferreira P."/>
            <person name="Findley K."/>
            <person name="Foster B."/>
            <person name="Gaskell J."/>
            <person name="Glotzer D."/>
            <person name="Gorecki P."/>
            <person name="Heitman J."/>
            <person name="Hesse C."/>
            <person name="Hori C."/>
            <person name="Igarashi K."/>
            <person name="Jurgens J.A."/>
            <person name="Kallen N."/>
            <person name="Kersten P."/>
            <person name="Kohler A."/>
            <person name="Kuees U."/>
            <person name="Kumar T.K.A."/>
            <person name="Kuo A."/>
            <person name="LaButti K."/>
            <person name="Larrondo L.F."/>
            <person name="Lindquist E."/>
            <person name="Ling A."/>
            <person name="Lombard V."/>
            <person name="Lucas S."/>
            <person name="Lundell T."/>
            <person name="Martin R."/>
            <person name="McLaughlin D.J."/>
            <person name="Morgenstern I."/>
            <person name="Morin E."/>
            <person name="Murat C."/>
            <person name="Nagy L.G."/>
            <person name="Nolan M."/>
            <person name="Ohm R.A."/>
            <person name="Patyshakuliyeva A."/>
            <person name="Rokas A."/>
            <person name="Ruiz-Duenas F.J."/>
            <person name="Sabat G."/>
            <person name="Salamov A."/>
            <person name="Samejima M."/>
            <person name="Schmutz J."/>
            <person name="Slot J.C."/>
            <person name="St John F."/>
            <person name="Stenlid J."/>
            <person name="Sun H."/>
            <person name="Sun S."/>
            <person name="Syed K."/>
            <person name="Tsang A."/>
            <person name="Wiebenga A."/>
            <person name="Young D."/>
            <person name="Pisabarro A."/>
            <person name="Eastwood D.C."/>
            <person name="Martin F."/>
            <person name="Cullen D."/>
            <person name="Grigoriev I.V."/>
            <person name="Hibbett D.S."/>
        </authorList>
    </citation>
    <scope>NUCLEOTIDE SEQUENCE [LARGE SCALE GENOMIC DNA]</scope>
    <source>
        <strain evidence="4">RWD-64-598 SS2</strain>
    </source>
</reference>
<keyword evidence="2" id="KW-0812">Transmembrane</keyword>
<protein>
    <recommendedName>
        <fullName evidence="5">Phosphatidate cytidylyltransferase</fullName>
    </recommendedName>
</protein>
<dbReference type="GO" id="GO:0006654">
    <property type="term" value="P:phosphatidic acid biosynthetic process"/>
    <property type="evidence" value="ECO:0007669"/>
    <property type="project" value="TreeGrafter"/>
</dbReference>
<feature type="compositionally biased region" description="Low complexity" evidence="1">
    <location>
        <begin position="20"/>
        <end position="32"/>
    </location>
</feature>
<feature type="transmembrane region" description="Helical" evidence="2">
    <location>
        <begin position="287"/>
        <end position="306"/>
    </location>
</feature>
<keyword evidence="2" id="KW-1133">Transmembrane helix</keyword>
<sequence>MTIRRHKREDSSARGEPAHGVNGINGANGVNGLTNGHVANGDGHEADAKSNGVVNGKKVDREMKEAKEKVEKVEKVVVDWEIPRKALHSSIGFMTIYLYTSHGSPDKVVIALSAALAALVPIDILRLNVPWAERAFEKCVGLFMRESEKNSSNGVIWYLLGADLCLLALPLDLAVVSIVILSWADTAASTIGRLWGPYTKALPQRTPVLRLPLAPRKSRAGFAAACVTGGVIAVGFWGWVAPASGRLGASWTFENGVGEFFRTSQVGAMAAAGEKVREVLGGGVSTGGWIGLVVIGVVAGLVSGVAEALDLGSWDDNLTLPVIAGSCLWIFFKVLGFVSS</sequence>
<keyword evidence="4" id="KW-1185">Reference proteome</keyword>
<feature type="transmembrane region" description="Helical" evidence="2">
    <location>
        <begin position="318"/>
        <end position="338"/>
    </location>
</feature>
<evidence type="ECO:0008006" key="5">
    <source>
        <dbReference type="Google" id="ProtNLM"/>
    </source>
</evidence>
<dbReference type="eggNOG" id="KOG4453">
    <property type="taxonomic scope" value="Eukaryota"/>
</dbReference>
<dbReference type="GO" id="GO:0004143">
    <property type="term" value="F:ATP-dependent diacylglycerol kinase activity"/>
    <property type="evidence" value="ECO:0007669"/>
    <property type="project" value="InterPro"/>
</dbReference>
<dbReference type="OMA" id="NYWREMS"/>
<evidence type="ECO:0000313" key="3">
    <source>
        <dbReference type="EMBL" id="EIW74046.1"/>
    </source>
</evidence>
<proteinExistence type="predicted"/>
<keyword evidence="2" id="KW-0472">Membrane</keyword>
<feature type="transmembrane region" description="Helical" evidence="2">
    <location>
        <begin position="155"/>
        <end position="184"/>
    </location>
</feature>
<evidence type="ECO:0000256" key="1">
    <source>
        <dbReference type="SAM" id="MobiDB-lite"/>
    </source>
</evidence>
<dbReference type="RefSeq" id="XP_007775762.1">
    <property type="nucleotide sequence ID" value="XM_007777572.1"/>
</dbReference>
<gene>
    <name evidence="3" type="ORF">CONPUDRAFT_86032</name>
</gene>
<dbReference type="KEGG" id="cput:CONPUDRAFT_86032"/>
<feature type="transmembrane region" description="Helical" evidence="2">
    <location>
        <begin position="220"/>
        <end position="240"/>
    </location>
</feature>
<feature type="region of interest" description="Disordered" evidence="1">
    <location>
        <begin position="1"/>
        <end position="52"/>
    </location>
</feature>
<accession>R7SCZ3</accession>